<keyword evidence="2" id="KW-1185">Reference proteome</keyword>
<dbReference type="OrthoDB" id="1808585at2"/>
<evidence type="ECO:0000313" key="1">
    <source>
        <dbReference type="EMBL" id="SHH26126.1"/>
    </source>
</evidence>
<evidence type="ECO:0008006" key="3">
    <source>
        <dbReference type="Google" id="ProtNLM"/>
    </source>
</evidence>
<dbReference type="AlphaFoldDB" id="A0A1M5RJ00"/>
<dbReference type="RefSeq" id="WP_073093401.1">
    <property type="nucleotide sequence ID" value="NZ_FQWY01000050.1"/>
</dbReference>
<protein>
    <recommendedName>
        <fullName evidence="3">Thioredoxin domain-containing protein</fullName>
    </recommendedName>
</protein>
<organism evidence="1 2">
    <name type="scientific">Thermosyntropha lipolytica DSM 11003</name>
    <dbReference type="NCBI Taxonomy" id="1123382"/>
    <lineage>
        <taxon>Bacteria</taxon>
        <taxon>Bacillati</taxon>
        <taxon>Bacillota</taxon>
        <taxon>Clostridia</taxon>
        <taxon>Eubacteriales</taxon>
        <taxon>Syntrophomonadaceae</taxon>
        <taxon>Thermosyntropha</taxon>
    </lineage>
</organism>
<dbReference type="Gene3D" id="3.40.30.30">
    <property type="entry name" value="Hypothetical protein sa0798"/>
    <property type="match status" value="1"/>
</dbReference>
<name>A0A1M5RJ00_9FIRM</name>
<evidence type="ECO:0000313" key="2">
    <source>
        <dbReference type="Proteomes" id="UP000242329"/>
    </source>
</evidence>
<dbReference type="PROSITE" id="PS51257">
    <property type="entry name" value="PROKAR_LIPOPROTEIN"/>
    <property type="match status" value="1"/>
</dbReference>
<sequence>MSKILVEVYAGVNAGGGCCACSGGCGIEEVKMEYEHMAKAVKEKYGDEVEVNFIDTTGKEPGEFAVLEKVIKMGYSFPFTVINGQPRLAGKVSTESVLELLEEIKAGKDN</sequence>
<gene>
    <name evidence="1" type="ORF">SAMN02745221_02042</name>
</gene>
<dbReference type="EMBL" id="FQWY01000050">
    <property type="protein sequence ID" value="SHH26126.1"/>
    <property type="molecule type" value="Genomic_DNA"/>
</dbReference>
<dbReference type="Proteomes" id="UP000242329">
    <property type="component" value="Unassembled WGS sequence"/>
</dbReference>
<reference evidence="2" key="1">
    <citation type="submission" date="2016-11" db="EMBL/GenBank/DDBJ databases">
        <authorList>
            <person name="Varghese N."/>
            <person name="Submissions S."/>
        </authorList>
    </citation>
    <scope>NUCLEOTIDE SEQUENCE [LARGE SCALE GENOMIC DNA]</scope>
    <source>
        <strain evidence="2">DSM 11003</strain>
    </source>
</reference>
<dbReference type="STRING" id="1123382.SAMN02745221_02042"/>
<accession>A0A1M5RJ00</accession>
<proteinExistence type="predicted"/>
<dbReference type="InterPro" id="IPR038218">
    <property type="entry name" value="YuzD-like_sp"/>
</dbReference>